<dbReference type="Proteomes" id="UP000049077">
    <property type="component" value="Unassembled WGS sequence"/>
</dbReference>
<evidence type="ECO:0000313" key="1">
    <source>
        <dbReference type="EMBL" id="CDT46966.1"/>
    </source>
</evidence>
<comment type="caution">
    <text evidence="2">The sequence shown here is derived from an EMBL/GenBank/DDBJ whole genome shotgun (WGS) entry which is preliminary data.</text>
</comment>
<proteinExistence type="predicted"/>
<name>A0A4R3P3D7_9VIBR</name>
<accession>A0A4R3P3D7</accession>
<dbReference type="GeneID" id="93903567"/>
<reference evidence="2 3" key="2">
    <citation type="submission" date="2014-06" db="EMBL/GenBank/DDBJ databases">
        <authorList>
            <person name="Le Roux F."/>
        </authorList>
    </citation>
    <scope>NUCLEOTIDE SEQUENCE</scope>
    <source>
        <strain evidence="1 3">J5-4</strain>
        <strain evidence="2">J5-5</strain>
    </source>
</reference>
<gene>
    <name evidence="1" type="ORF">VCR4J5_620002</name>
    <name evidence="2" type="ORF">VCR5J5_870002</name>
</gene>
<dbReference type="OrthoDB" id="9986874at2"/>
<evidence type="ECO:0000313" key="3">
    <source>
        <dbReference type="Proteomes" id="UP000049077"/>
    </source>
</evidence>
<dbReference type="Proteomes" id="UP000049495">
    <property type="component" value="Unassembled WGS sequence"/>
</dbReference>
<keyword evidence="3" id="KW-1185">Reference proteome</keyword>
<protein>
    <submittedName>
        <fullName evidence="2">Uncharacterized protein</fullName>
    </submittedName>
</protein>
<reference evidence="4" key="1">
    <citation type="submission" date="2014-06" db="EMBL/GenBank/DDBJ databases">
        <authorList>
            <person name="Le Roux Frederique"/>
        </authorList>
    </citation>
    <scope>NUCLEOTIDE SEQUENCE [LARGE SCALE GENOMIC DNA]</scope>
    <source>
        <strain evidence="4">J5-5</strain>
    </source>
</reference>
<dbReference type="EMBL" id="CCJX01000149">
    <property type="protein sequence ID" value="CDT46966.1"/>
    <property type="molecule type" value="Genomic_DNA"/>
</dbReference>
<dbReference type="RefSeq" id="WP_048660765.1">
    <property type="nucleotide sequence ID" value="NZ_AP025479.1"/>
</dbReference>
<dbReference type="AlphaFoldDB" id="A0A4R3P3D7"/>
<organism evidence="2 4">
    <name type="scientific">Vibrio crassostreae</name>
    <dbReference type="NCBI Taxonomy" id="246167"/>
    <lineage>
        <taxon>Bacteria</taxon>
        <taxon>Pseudomonadati</taxon>
        <taxon>Pseudomonadota</taxon>
        <taxon>Gammaproteobacteria</taxon>
        <taxon>Vibrionales</taxon>
        <taxon>Vibrionaceae</taxon>
        <taxon>Vibrio</taxon>
    </lineage>
</organism>
<evidence type="ECO:0000313" key="4">
    <source>
        <dbReference type="Proteomes" id="UP000049495"/>
    </source>
</evidence>
<evidence type="ECO:0000313" key="2">
    <source>
        <dbReference type="EMBL" id="CDT70725.1"/>
    </source>
</evidence>
<dbReference type="EMBL" id="CCJV01000152">
    <property type="protein sequence ID" value="CDT70725.1"/>
    <property type="molecule type" value="Genomic_DNA"/>
</dbReference>
<sequence length="208" mass="24612">MSIKDKIKPNFFKLIRTTKPSPPKKYPQSNLLQPPNFEASRYLNAVIVNTPSYLFRLFKKAGDGYTHNNMIFPSEAETVLKLTSYYCALRHVPLHLVNMRRPRHFNKQQKESIFSKTKAHERYEMLSDHIEKIDDIFNSHMAYSDAAFDILDYITRHPMYEARQNILIIQHYNNDQCPEWFYELIDDVSSLNRFCYGSVLFIDSSFEP</sequence>